<proteinExistence type="predicted"/>
<evidence type="ECO:0000313" key="2">
    <source>
        <dbReference type="Proteomes" id="UP000324209"/>
    </source>
</evidence>
<dbReference type="Proteomes" id="UP000324209">
    <property type="component" value="Chromosome"/>
</dbReference>
<dbReference type="KEGG" id="ock:EXM22_13705"/>
<keyword evidence="2" id="KW-1185">Reference proteome</keyword>
<reference evidence="1 2" key="1">
    <citation type="submission" date="2019-02" db="EMBL/GenBank/DDBJ databases">
        <title>Complete Genome Sequence and Methylome Analysis of free living Spirochaetas.</title>
        <authorList>
            <person name="Fomenkov A."/>
            <person name="Dubinina G."/>
            <person name="Leshcheva N."/>
            <person name="Mikheeva N."/>
            <person name="Grabovich M."/>
            <person name="Vincze T."/>
            <person name="Roberts R.J."/>
        </authorList>
    </citation>
    <scope>NUCLEOTIDE SEQUENCE [LARGE SCALE GENOMIC DNA]</scope>
    <source>
        <strain evidence="1 2">K2</strain>
    </source>
</reference>
<dbReference type="RefSeq" id="WP_149487070.1">
    <property type="nucleotide sequence ID" value="NZ_CP036150.1"/>
</dbReference>
<dbReference type="OrthoDB" id="9799912at2"/>
<evidence type="ECO:0000313" key="1">
    <source>
        <dbReference type="EMBL" id="QEN08993.1"/>
    </source>
</evidence>
<gene>
    <name evidence="1" type="ORF">EXM22_13705</name>
</gene>
<dbReference type="AlphaFoldDB" id="A0A5C1QLQ3"/>
<sequence>MTIIKRKTVEEYISSYPLAEAGLRGWFIVNQKSTFSNILELRKAYPSADNLKGSDYICINSKKDAKAVQHLLELTDRIEAGEP</sequence>
<accession>A0A5C1QLQ3</accession>
<dbReference type="EMBL" id="CP036150">
    <property type="protein sequence ID" value="QEN08993.1"/>
    <property type="molecule type" value="Genomic_DNA"/>
</dbReference>
<organism evidence="1 2">
    <name type="scientific">Oceanispirochaeta crateris</name>
    <dbReference type="NCBI Taxonomy" id="2518645"/>
    <lineage>
        <taxon>Bacteria</taxon>
        <taxon>Pseudomonadati</taxon>
        <taxon>Spirochaetota</taxon>
        <taxon>Spirochaetia</taxon>
        <taxon>Spirochaetales</taxon>
        <taxon>Spirochaetaceae</taxon>
        <taxon>Oceanispirochaeta</taxon>
    </lineage>
</organism>
<protein>
    <submittedName>
        <fullName evidence="1">Uncharacterized protein</fullName>
    </submittedName>
</protein>
<name>A0A5C1QLQ3_9SPIO</name>